<evidence type="ECO:0000313" key="4">
    <source>
        <dbReference type="Proteomes" id="UP000662747"/>
    </source>
</evidence>
<sequence length="463" mass="50067">MSHAVGWMLLAVALMLSRPAEAAKEQKARVAVLRPEGRPGDALRKVLTQELGKKGRGRVVLPARTVDAQVKRIRGAPKTDDQRQALAAKLKADALITASVKGTKSWDVEVRVYSGEDGSLLAEERWSGLRTNRAFPEVKRELESRLAAALREAREPRPPSPPVAITPPAPMARPEPEPTPPAPVVAEAPRPAVVETPAPAPVVKQEPVKEEPVQPVVAKEASARRPNEPRLEVLLSGQGLFRRFQYSGASSGSLPDYRLNHAAAVSLAVGYYPLSHFTDGALRNLGLVVRGSRALGLSSLDPEGRKYSTTAQLVEGGLRFRLPLRWLELTPGVLYGMHTFEVGFTPEAGMDDLPDVDYRFAHVELGLRKELTERWAVAARVGYQHVLSGGELSSDRFFPDLGGSGLDAELAVEFALTRMVGLRVGGEMRRYSITTNAKAGSPVIAGGAMDQYFSGLAGLTLRP</sequence>
<gene>
    <name evidence="3" type="ORF">JY651_27815</name>
</gene>
<accession>A0ABX7PE31</accession>
<feature type="region of interest" description="Disordered" evidence="1">
    <location>
        <begin position="198"/>
        <end position="225"/>
    </location>
</feature>
<dbReference type="Proteomes" id="UP000662747">
    <property type="component" value="Chromosome"/>
</dbReference>
<name>A0ABX7PE31_9BACT</name>
<keyword evidence="4" id="KW-1185">Reference proteome</keyword>
<keyword evidence="2" id="KW-0732">Signal</keyword>
<feature type="region of interest" description="Disordered" evidence="1">
    <location>
        <begin position="151"/>
        <end position="185"/>
    </location>
</feature>
<feature type="compositionally biased region" description="Pro residues" evidence="1">
    <location>
        <begin position="158"/>
        <end position="183"/>
    </location>
</feature>
<evidence type="ECO:0000256" key="2">
    <source>
        <dbReference type="SAM" id="SignalP"/>
    </source>
</evidence>
<evidence type="ECO:0000313" key="3">
    <source>
        <dbReference type="EMBL" id="QSQ28618.1"/>
    </source>
</evidence>
<feature type="signal peptide" evidence="2">
    <location>
        <begin position="1"/>
        <end position="22"/>
    </location>
</feature>
<reference evidence="3 4" key="1">
    <citation type="submission" date="2021-02" db="EMBL/GenBank/DDBJ databases">
        <title>De Novo genome assembly of isolated myxobacteria.</title>
        <authorList>
            <person name="Stevens D.C."/>
        </authorList>
    </citation>
    <scope>NUCLEOTIDE SEQUENCE [LARGE SCALE GENOMIC DNA]</scope>
    <source>
        <strain evidence="4">SCPEA02</strain>
    </source>
</reference>
<protein>
    <recommendedName>
        <fullName evidence="5">Outer membrane protein beta-barrel domain-containing protein</fullName>
    </recommendedName>
</protein>
<evidence type="ECO:0008006" key="5">
    <source>
        <dbReference type="Google" id="ProtNLM"/>
    </source>
</evidence>
<dbReference type="RefSeq" id="WP_206730128.1">
    <property type="nucleotide sequence ID" value="NZ_CP071090.1"/>
</dbReference>
<organism evidence="3 4">
    <name type="scientific">Pyxidicoccus parkwayensis</name>
    <dbReference type="NCBI Taxonomy" id="2813578"/>
    <lineage>
        <taxon>Bacteria</taxon>
        <taxon>Pseudomonadati</taxon>
        <taxon>Myxococcota</taxon>
        <taxon>Myxococcia</taxon>
        <taxon>Myxococcales</taxon>
        <taxon>Cystobacterineae</taxon>
        <taxon>Myxococcaceae</taxon>
        <taxon>Pyxidicoccus</taxon>
    </lineage>
</organism>
<evidence type="ECO:0000256" key="1">
    <source>
        <dbReference type="SAM" id="MobiDB-lite"/>
    </source>
</evidence>
<feature type="chain" id="PRO_5045934025" description="Outer membrane protein beta-barrel domain-containing protein" evidence="2">
    <location>
        <begin position="23"/>
        <end position="463"/>
    </location>
</feature>
<dbReference type="EMBL" id="CP071090">
    <property type="protein sequence ID" value="QSQ28618.1"/>
    <property type="molecule type" value="Genomic_DNA"/>
</dbReference>
<proteinExistence type="predicted"/>